<evidence type="ECO:0000313" key="2">
    <source>
        <dbReference type="EMBL" id="NHZ43146.1"/>
    </source>
</evidence>
<dbReference type="Pfam" id="PF26309">
    <property type="entry name" value="DUF8082"/>
    <property type="match status" value="1"/>
</dbReference>
<reference evidence="2 3" key="1">
    <citation type="submission" date="2019-09" db="EMBL/GenBank/DDBJ databases">
        <title>Taxonomy of Antarctic Massilia spp.: description of Massilia rubra sp. nov., Massilia aquatica sp. nov., Massilia mucilaginosa sp. nov., Massilia frigida sp. nov. isolated from streams, lakes and regoliths.</title>
        <authorList>
            <person name="Holochova P."/>
            <person name="Sedlacek I."/>
            <person name="Kralova S."/>
            <person name="Maslanova I."/>
            <person name="Busse H.-J."/>
            <person name="Stankova E."/>
            <person name="Vrbovska V."/>
            <person name="Kovarovic V."/>
            <person name="Bartak M."/>
            <person name="Svec P."/>
            <person name="Pantucek R."/>
        </authorList>
    </citation>
    <scope>NUCLEOTIDE SEQUENCE [LARGE SCALE GENOMIC DNA]</scope>
    <source>
        <strain evidence="2 3">CCM 8693</strain>
    </source>
</reference>
<dbReference type="Proteomes" id="UP000819052">
    <property type="component" value="Unassembled WGS sequence"/>
</dbReference>
<dbReference type="InterPro" id="IPR058395">
    <property type="entry name" value="DUF8082"/>
</dbReference>
<keyword evidence="3" id="KW-1185">Reference proteome</keyword>
<organism evidence="2 3">
    <name type="scientific">Massilia aquatica</name>
    <dbReference type="NCBI Taxonomy" id="2609000"/>
    <lineage>
        <taxon>Bacteria</taxon>
        <taxon>Pseudomonadati</taxon>
        <taxon>Pseudomonadota</taxon>
        <taxon>Betaproteobacteria</taxon>
        <taxon>Burkholderiales</taxon>
        <taxon>Oxalobacteraceae</taxon>
        <taxon>Telluria group</taxon>
        <taxon>Massilia</taxon>
    </lineage>
</organism>
<name>A0ABX0MLS5_9BURK</name>
<comment type="caution">
    <text evidence="2">The sequence shown here is derived from an EMBL/GenBank/DDBJ whole genome shotgun (WGS) entry which is preliminary data.</text>
</comment>
<feature type="domain" description="DUF8082" evidence="1">
    <location>
        <begin position="135"/>
        <end position="188"/>
    </location>
</feature>
<evidence type="ECO:0000313" key="3">
    <source>
        <dbReference type="Proteomes" id="UP000819052"/>
    </source>
</evidence>
<evidence type="ECO:0000259" key="1">
    <source>
        <dbReference type="Pfam" id="PF26309"/>
    </source>
</evidence>
<proteinExistence type="predicted"/>
<sequence length="195" mass="20810">MTYQELMPFGAIVEQLRQFCIQRRTGTAFIVSDDNRMAQVHLDSGNIVMLLCRGTRGAEALAAMRTMLRASLRFDDNYVAKPDNLTTSGVSLADLLADPAPLRAHTPLVAGAGAGPQPLRPRPAPAAFAKADLLKLERMLAGHIGPIATIVCAEHASEASNLRELVMALAADIPDRKQAADFRLEAGRALGLGAV</sequence>
<dbReference type="EMBL" id="VVIW01000017">
    <property type="protein sequence ID" value="NHZ43146.1"/>
    <property type="molecule type" value="Genomic_DNA"/>
</dbReference>
<accession>A0ABX0MLS5</accession>
<protein>
    <recommendedName>
        <fullName evidence="1">DUF8082 domain-containing protein</fullName>
    </recommendedName>
</protein>
<dbReference type="RefSeq" id="WP_167079131.1">
    <property type="nucleotide sequence ID" value="NZ_VVIW01000017.1"/>
</dbReference>
<gene>
    <name evidence="2" type="ORF">F1609_23650</name>
</gene>